<dbReference type="OrthoDB" id="5486200at2"/>
<keyword evidence="3" id="KW-1185">Reference proteome</keyword>
<dbReference type="RefSeq" id="WP_004180878.1">
    <property type="nucleotide sequence ID" value="NZ_CP021106.3"/>
</dbReference>
<gene>
    <name evidence="2" type="ORF">EBAPG3_001260</name>
</gene>
<protein>
    <recommendedName>
        <fullName evidence="1">Broad-specificity ulvan lyase N-terminal domain-containing protein</fullName>
    </recommendedName>
</protein>
<dbReference type="InterPro" id="IPR058907">
    <property type="entry name" value="P29_N"/>
</dbReference>
<dbReference type="eggNOG" id="COG3533">
    <property type="taxonomic scope" value="Bacteria"/>
</dbReference>
<evidence type="ECO:0000313" key="3">
    <source>
        <dbReference type="Proteomes" id="UP000012179"/>
    </source>
</evidence>
<dbReference type="SUPFAM" id="SSF48208">
    <property type="entry name" value="Six-hairpin glycosidases"/>
    <property type="match status" value="1"/>
</dbReference>
<dbReference type="GO" id="GO:0005975">
    <property type="term" value="P:carbohydrate metabolic process"/>
    <property type="evidence" value="ECO:0007669"/>
    <property type="project" value="InterPro"/>
</dbReference>
<name>A0A1W6SL43_9PROT</name>
<dbReference type="Gene3D" id="1.50.10.20">
    <property type="match status" value="1"/>
</dbReference>
<organism evidence="2 3">
    <name type="scientific">Nitrosospira lacus</name>
    <dbReference type="NCBI Taxonomy" id="1288494"/>
    <lineage>
        <taxon>Bacteria</taxon>
        <taxon>Pseudomonadati</taxon>
        <taxon>Pseudomonadota</taxon>
        <taxon>Betaproteobacteria</taxon>
        <taxon>Nitrosomonadales</taxon>
        <taxon>Nitrosomonadaceae</taxon>
        <taxon>Nitrosospira</taxon>
    </lineage>
</organism>
<dbReference type="InterPro" id="IPR008928">
    <property type="entry name" value="6-hairpin_glycosidase_sf"/>
</dbReference>
<proteinExistence type="predicted"/>
<dbReference type="KEGG" id="nlc:EBAPG3_001260"/>
<reference evidence="2 3" key="1">
    <citation type="journal article" date="2015" name="Int. J. Syst. Evol. Microbiol.">
        <title>Nitrosospira lacus sp. nov., a psychrotolerant, ammonia-oxidizing bacterium from sandy lake sediment.</title>
        <authorList>
            <person name="Urakawa H."/>
            <person name="Garcia J.C."/>
            <person name="Nielsen J.L."/>
            <person name="Le V.Q."/>
            <person name="Kozlowski J.A."/>
            <person name="Stein L.Y."/>
            <person name="Lim C.K."/>
            <person name="Pommerening-Roser A."/>
            <person name="Martens-Habbena W."/>
            <person name="Stahl D.A."/>
            <person name="Klotz M.G."/>
        </authorList>
    </citation>
    <scope>NUCLEOTIDE SEQUENCE [LARGE SCALE GENOMIC DNA]</scope>
    <source>
        <strain evidence="2 3">APG3</strain>
    </source>
</reference>
<accession>A0A1W6SL43</accession>
<evidence type="ECO:0000313" key="2">
    <source>
        <dbReference type="EMBL" id="ARO86520.1"/>
    </source>
</evidence>
<feature type="domain" description="Broad-specificity ulvan lyase N-terminal" evidence="1">
    <location>
        <begin position="124"/>
        <end position="282"/>
    </location>
</feature>
<dbReference type="Proteomes" id="UP000012179">
    <property type="component" value="Chromosome"/>
</dbReference>
<evidence type="ECO:0000259" key="1">
    <source>
        <dbReference type="Pfam" id="PF25840"/>
    </source>
</evidence>
<dbReference type="EMBL" id="CP021106">
    <property type="protein sequence ID" value="ARO86520.1"/>
    <property type="molecule type" value="Genomic_DNA"/>
</dbReference>
<dbReference type="Pfam" id="PF25840">
    <property type="entry name" value="Ulvan_lyase_N"/>
    <property type="match status" value="1"/>
</dbReference>
<sequence length="382" mass="42543">MKHWVQLARDQLGVGRGAPQAINAHLEAAAQWICRAQAATPDDGVAHSYDIRANKWLASYPETTGYIIPTLYDYAQHFNKPQYREAARRMAQWEVDVQLPEGGVRAGTMDAHVITPTIFNTGQVLFGLARAAKETNDDRFLKALKRAADWLVKVQDEDGCWRQFQSPFTTTSVAAYNTRTAFGLSRAFEVIPDERYLLAADRNIAWALSTAGENDWFPGNCLTRNSDDSALTHTIAYSIRGLLEVGVVLEKSQYLEHALRMAKAVALAQREDGSLPGYLTPDWQGKTSWTCVTGNSQMAINWFRLARETGESLLVQHAIAANRHNMGLQDLSTDNVNIYGAIKGSHPINGGYMTWRFPNWAAKFFMDALMLEALGESVENIG</sequence>
<dbReference type="AlphaFoldDB" id="A0A1W6SL43"/>